<gene>
    <name evidence="5" type="primary">lipB</name>
    <name evidence="11" type="ORF">SAMN02746065_11595</name>
</gene>
<dbReference type="PROSITE" id="PS51733">
    <property type="entry name" value="BPL_LPL_CATALYTIC"/>
    <property type="match status" value="1"/>
</dbReference>
<dbReference type="PANTHER" id="PTHR10993:SF7">
    <property type="entry name" value="LIPOYLTRANSFERASE 2, MITOCHONDRIAL-RELATED"/>
    <property type="match status" value="1"/>
</dbReference>
<dbReference type="Gene3D" id="3.30.930.10">
    <property type="entry name" value="Bira Bifunctional Protein, Domain 2"/>
    <property type="match status" value="1"/>
</dbReference>
<dbReference type="NCBIfam" id="TIGR00214">
    <property type="entry name" value="lipB"/>
    <property type="match status" value="1"/>
</dbReference>
<dbReference type="Pfam" id="PF21948">
    <property type="entry name" value="LplA-B_cat"/>
    <property type="match status" value="1"/>
</dbReference>
<comment type="miscellaneous">
    <text evidence="5">In the reaction, the free carboxyl group of octanoic acid is attached via an amide linkage to the epsilon-amino group of a specific lysine residue of lipoyl domains of lipoate-dependent enzymes.</text>
</comment>
<feature type="binding site" evidence="5 8">
    <location>
        <begin position="159"/>
        <end position="161"/>
    </location>
    <ligand>
        <name>substrate</name>
    </ligand>
</feature>
<name>A0A1W2D5D8_9BACT</name>
<dbReference type="HAMAP" id="MF_00013">
    <property type="entry name" value="LipB"/>
    <property type="match status" value="1"/>
</dbReference>
<evidence type="ECO:0000256" key="2">
    <source>
        <dbReference type="ARBA" id="ARBA00022679"/>
    </source>
</evidence>
<comment type="function">
    <text evidence="4 5 6">Catalyzes the transfer of endogenously produced octanoic acid from octanoyl-acyl-carrier-protein onto the lipoyl domains of lipoate-dependent enzymes. Lipoyl-ACP can also act as a substrate although octanoyl-ACP is likely to be the physiological substrate.</text>
</comment>
<dbReference type="SUPFAM" id="SSF55681">
    <property type="entry name" value="Class II aaRS and biotin synthetases"/>
    <property type="match status" value="1"/>
</dbReference>
<evidence type="ECO:0000256" key="7">
    <source>
        <dbReference type="PIRSR" id="PIRSR016262-1"/>
    </source>
</evidence>
<dbReference type="AlphaFoldDB" id="A0A1W2D5D8"/>
<dbReference type="PANTHER" id="PTHR10993">
    <property type="entry name" value="OCTANOYLTRANSFERASE"/>
    <property type="match status" value="1"/>
</dbReference>
<evidence type="ECO:0000256" key="6">
    <source>
        <dbReference type="PIRNR" id="PIRNR016262"/>
    </source>
</evidence>
<comment type="similarity">
    <text evidence="5 6">Belongs to the LipB family.</text>
</comment>
<keyword evidence="5" id="KW-0963">Cytoplasm</keyword>
<reference evidence="11 12" key="1">
    <citation type="submission" date="2017-04" db="EMBL/GenBank/DDBJ databases">
        <authorList>
            <person name="Afonso C.L."/>
            <person name="Miller P.J."/>
            <person name="Scott M.A."/>
            <person name="Spackman E."/>
            <person name="Goraichik I."/>
            <person name="Dimitrov K.M."/>
            <person name="Suarez D.L."/>
            <person name="Swayne D.E."/>
        </authorList>
    </citation>
    <scope>NUCLEOTIDE SEQUENCE [LARGE SCALE GENOMIC DNA]</scope>
    <source>
        <strain evidence="11 12">DSM 3385</strain>
    </source>
</reference>
<dbReference type="InterPro" id="IPR045864">
    <property type="entry name" value="aa-tRNA-synth_II/BPL/LPL"/>
</dbReference>
<proteinExistence type="inferred from homology"/>
<feature type="binding site" evidence="5 8">
    <location>
        <begin position="146"/>
        <end position="148"/>
    </location>
    <ligand>
        <name>substrate</name>
    </ligand>
</feature>
<evidence type="ECO:0000256" key="3">
    <source>
        <dbReference type="ARBA" id="ARBA00023315"/>
    </source>
</evidence>
<feature type="domain" description="BPL/LPL catalytic" evidence="10">
    <location>
        <begin position="36"/>
        <end position="216"/>
    </location>
</feature>
<dbReference type="RefSeq" id="WP_170923836.1">
    <property type="nucleotide sequence ID" value="NZ_FWXY01000015.1"/>
</dbReference>
<sequence>MSRNRSCSLDIRDLGMTAYAEAFKYQKELAAGRAAEKSGDCLILTEHFPTVTLGRSGSTADLCLPESELKMRGIDTVYVDRGGKATYHGPGQLVAYPIVKLKNQDLHAYLEKLLGSVKATLGVFGIDSEKQTGKPGLYVGDAKIMSVGIAVSQWVTYHGIALNVNNDPSSFNCIVPCGHPNQKMISMANILGHPLDIEQVKLEFIRQFSCRFEYFCDHNSERQAAR</sequence>
<dbReference type="InterPro" id="IPR020605">
    <property type="entry name" value="Octanoyltransferase_CS"/>
</dbReference>
<evidence type="ECO:0000259" key="10">
    <source>
        <dbReference type="PROSITE" id="PS51733"/>
    </source>
</evidence>
<organism evidence="11 12">
    <name type="scientific">Desulfocicer vacuolatum DSM 3385</name>
    <dbReference type="NCBI Taxonomy" id="1121400"/>
    <lineage>
        <taxon>Bacteria</taxon>
        <taxon>Pseudomonadati</taxon>
        <taxon>Thermodesulfobacteriota</taxon>
        <taxon>Desulfobacteria</taxon>
        <taxon>Desulfobacterales</taxon>
        <taxon>Desulfobacteraceae</taxon>
        <taxon>Desulfocicer</taxon>
    </lineage>
</organism>
<feature type="site" description="Lowers pKa of active site Cys" evidence="5 9">
    <location>
        <position position="143"/>
    </location>
</feature>
<feature type="active site" description="Acyl-thioester intermediate" evidence="5 7">
    <location>
        <position position="177"/>
    </location>
</feature>
<comment type="pathway">
    <text evidence="1 5 6">Protein modification; protein lipoylation via endogenous pathway; protein N(6)-(lipoyl)lysine from octanoyl-[acyl-carrier-protein]: step 1/2.</text>
</comment>
<dbReference type="GO" id="GO:0009249">
    <property type="term" value="P:protein lipoylation"/>
    <property type="evidence" value="ECO:0007669"/>
    <property type="project" value="InterPro"/>
</dbReference>
<dbReference type="UniPathway" id="UPA00538">
    <property type="reaction ID" value="UER00592"/>
</dbReference>
<dbReference type="PROSITE" id="PS01313">
    <property type="entry name" value="LIPB"/>
    <property type="match status" value="1"/>
</dbReference>
<keyword evidence="2 5" id="KW-0808">Transferase</keyword>
<evidence type="ECO:0000256" key="5">
    <source>
        <dbReference type="HAMAP-Rule" id="MF_00013"/>
    </source>
</evidence>
<dbReference type="PIRSF" id="PIRSF016262">
    <property type="entry name" value="LPLase"/>
    <property type="match status" value="1"/>
</dbReference>
<dbReference type="EC" id="2.3.1.181" evidence="5 6"/>
<evidence type="ECO:0000313" key="12">
    <source>
        <dbReference type="Proteomes" id="UP000192418"/>
    </source>
</evidence>
<evidence type="ECO:0000256" key="4">
    <source>
        <dbReference type="ARBA" id="ARBA00024732"/>
    </source>
</evidence>
<dbReference type="EMBL" id="FWXY01000015">
    <property type="protein sequence ID" value="SMC92740.1"/>
    <property type="molecule type" value="Genomic_DNA"/>
</dbReference>
<dbReference type="GO" id="GO:0033819">
    <property type="term" value="F:lipoyl(octanoyl) transferase activity"/>
    <property type="evidence" value="ECO:0007669"/>
    <property type="project" value="UniProtKB-EC"/>
</dbReference>
<dbReference type="Proteomes" id="UP000192418">
    <property type="component" value="Unassembled WGS sequence"/>
</dbReference>
<dbReference type="InterPro" id="IPR004143">
    <property type="entry name" value="BPL_LPL_catalytic"/>
</dbReference>
<feature type="binding site" evidence="5 8">
    <location>
        <begin position="81"/>
        <end position="88"/>
    </location>
    <ligand>
        <name>substrate</name>
    </ligand>
</feature>
<dbReference type="STRING" id="1121400.SAMN02746065_11595"/>
<keyword evidence="3 5" id="KW-0012">Acyltransferase</keyword>
<dbReference type="GO" id="GO:0005737">
    <property type="term" value="C:cytoplasm"/>
    <property type="evidence" value="ECO:0007669"/>
    <property type="project" value="UniProtKB-SubCell"/>
</dbReference>
<accession>A0A1W2D5D8</accession>
<comment type="catalytic activity">
    <reaction evidence="5 6">
        <text>octanoyl-[ACP] + L-lysyl-[protein] = N(6)-octanoyl-L-lysyl-[protein] + holo-[ACP] + H(+)</text>
        <dbReference type="Rhea" id="RHEA:17665"/>
        <dbReference type="Rhea" id="RHEA-COMP:9636"/>
        <dbReference type="Rhea" id="RHEA-COMP:9685"/>
        <dbReference type="Rhea" id="RHEA-COMP:9752"/>
        <dbReference type="Rhea" id="RHEA-COMP:9928"/>
        <dbReference type="ChEBI" id="CHEBI:15378"/>
        <dbReference type="ChEBI" id="CHEBI:29969"/>
        <dbReference type="ChEBI" id="CHEBI:64479"/>
        <dbReference type="ChEBI" id="CHEBI:78463"/>
        <dbReference type="ChEBI" id="CHEBI:78809"/>
        <dbReference type="EC" id="2.3.1.181"/>
    </reaction>
</comment>
<protein>
    <recommendedName>
        <fullName evidence="5 6">Octanoyltransferase</fullName>
        <ecNumber evidence="5 6">2.3.1.181</ecNumber>
    </recommendedName>
    <alternativeName>
        <fullName evidence="5">Lipoate-protein ligase B</fullName>
    </alternativeName>
    <alternativeName>
        <fullName evidence="5">Lipoyl/octanoyl transferase</fullName>
    </alternativeName>
    <alternativeName>
        <fullName evidence="5">Octanoyl-[acyl-carrier-protein]-protein N-octanoyltransferase</fullName>
    </alternativeName>
</protein>
<keyword evidence="12" id="KW-1185">Reference proteome</keyword>
<dbReference type="InterPro" id="IPR000544">
    <property type="entry name" value="Octanoyltransferase"/>
</dbReference>
<evidence type="ECO:0000313" key="11">
    <source>
        <dbReference type="EMBL" id="SMC92740.1"/>
    </source>
</evidence>
<evidence type="ECO:0000256" key="9">
    <source>
        <dbReference type="PIRSR" id="PIRSR016262-3"/>
    </source>
</evidence>
<dbReference type="CDD" id="cd16444">
    <property type="entry name" value="LipB"/>
    <property type="match status" value="1"/>
</dbReference>
<evidence type="ECO:0000256" key="8">
    <source>
        <dbReference type="PIRSR" id="PIRSR016262-2"/>
    </source>
</evidence>
<comment type="subcellular location">
    <subcellularLocation>
        <location evidence="5">Cytoplasm</location>
    </subcellularLocation>
</comment>
<evidence type="ECO:0000256" key="1">
    <source>
        <dbReference type="ARBA" id="ARBA00004821"/>
    </source>
</evidence>